<dbReference type="RefSeq" id="WP_046922841.1">
    <property type="nucleotide sequence ID" value="NZ_JHAJ01000114.1"/>
</dbReference>
<evidence type="ECO:0000313" key="2">
    <source>
        <dbReference type="EMBL" id="KLA44743.1"/>
    </source>
</evidence>
<sequence length="63" mass="7281">MTQATEEVNKKLKNIRFEYWFINDGSTDGTLAEMCKLNKLDPEKVHYVSFSRNFGKEAALYCG</sequence>
<proteinExistence type="predicted"/>
<comment type="caution">
    <text evidence="2">The sequence shown here is derived from an EMBL/GenBank/DDBJ whole genome shotgun (WGS) entry which is preliminary data.</text>
</comment>
<dbReference type="Gene3D" id="3.90.550.10">
    <property type="entry name" value="Spore Coat Polysaccharide Biosynthesis Protein SpsA, Chain A"/>
    <property type="match status" value="1"/>
</dbReference>
<dbReference type="GO" id="GO:0016740">
    <property type="term" value="F:transferase activity"/>
    <property type="evidence" value="ECO:0007669"/>
    <property type="project" value="UniProtKB-KW"/>
</dbReference>
<feature type="domain" description="Glycosyltransferase 2-like" evidence="1">
    <location>
        <begin position="11"/>
        <end position="63"/>
    </location>
</feature>
<dbReference type="InterPro" id="IPR001173">
    <property type="entry name" value="Glyco_trans_2-like"/>
</dbReference>
<evidence type="ECO:0000313" key="3">
    <source>
        <dbReference type="Proteomes" id="UP000035618"/>
    </source>
</evidence>
<dbReference type="InterPro" id="IPR029044">
    <property type="entry name" value="Nucleotide-diphossugar_trans"/>
</dbReference>
<organism evidence="2 3">
    <name type="scientific">Ligilactobacillus ruminis</name>
    <dbReference type="NCBI Taxonomy" id="1623"/>
    <lineage>
        <taxon>Bacteria</taxon>
        <taxon>Bacillati</taxon>
        <taxon>Bacillota</taxon>
        <taxon>Bacilli</taxon>
        <taxon>Lactobacillales</taxon>
        <taxon>Lactobacillaceae</taxon>
        <taxon>Ligilactobacillus</taxon>
    </lineage>
</organism>
<dbReference type="EMBL" id="JHAJ01000114">
    <property type="protein sequence ID" value="KLA44743.1"/>
    <property type="molecule type" value="Genomic_DNA"/>
</dbReference>
<dbReference type="SUPFAM" id="SSF53448">
    <property type="entry name" value="Nucleotide-diphospho-sugar transferases"/>
    <property type="match status" value="1"/>
</dbReference>
<dbReference type="Pfam" id="PF00535">
    <property type="entry name" value="Glycos_transf_2"/>
    <property type="match status" value="1"/>
</dbReference>
<evidence type="ECO:0000259" key="1">
    <source>
        <dbReference type="Pfam" id="PF00535"/>
    </source>
</evidence>
<gene>
    <name evidence="2" type="ORF">LRB_1699</name>
</gene>
<accession>A0A837IR91</accession>
<dbReference type="AlphaFoldDB" id="A0A837IR91"/>
<feature type="non-terminal residue" evidence="2">
    <location>
        <position position="63"/>
    </location>
</feature>
<name>A0A837IR91_9LACO</name>
<protein>
    <submittedName>
        <fullName evidence="2">Glycosyltransferase</fullName>
    </submittedName>
</protein>
<reference evidence="2 3" key="1">
    <citation type="journal article" date="2015" name="BMC Microbiol.">
        <title>Lactobacillus ruminis strains cluster according to their mammalian gut source.</title>
        <authorList>
            <person name="O' Donnell M.M."/>
            <person name="Harris H.M."/>
            <person name="Lynch D.B."/>
            <person name="Ross R.P."/>
            <person name="O'Toole P.W."/>
        </authorList>
    </citation>
    <scope>NUCLEOTIDE SEQUENCE [LARGE SCALE GENOMIC DNA]</scope>
    <source>
        <strain evidence="2 3">ATCC 27780</strain>
    </source>
</reference>
<dbReference type="Proteomes" id="UP000035618">
    <property type="component" value="Unassembled WGS sequence"/>
</dbReference>
<keyword evidence="2" id="KW-0808">Transferase</keyword>